<accession>A0ACB9EZL0</accession>
<organism evidence="1 2">
    <name type="scientific">Cichorium intybus</name>
    <name type="common">Chicory</name>
    <dbReference type="NCBI Taxonomy" id="13427"/>
    <lineage>
        <taxon>Eukaryota</taxon>
        <taxon>Viridiplantae</taxon>
        <taxon>Streptophyta</taxon>
        <taxon>Embryophyta</taxon>
        <taxon>Tracheophyta</taxon>
        <taxon>Spermatophyta</taxon>
        <taxon>Magnoliopsida</taxon>
        <taxon>eudicotyledons</taxon>
        <taxon>Gunneridae</taxon>
        <taxon>Pentapetalae</taxon>
        <taxon>asterids</taxon>
        <taxon>campanulids</taxon>
        <taxon>Asterales</taxon>
        <taxon>Asteraceae</taxon>
        <taxon>Cichorioideae</taxon>
        <taxon>Cichorieae</taxon>
        <taxon>Cichoriinae</taxon>
        <taxon>Cichorium</taxon>
    </lineage>
</organism>
<sequence length="414" mass="47887">MEPAAISLIVLATSLCCACLFSFLVKFLYNLWWKPIWIQSKMRSQGINGPSYRFLHGNTKEILNIKKSADMKPMEGLDLCIGPKVQPHIFSWINTYGNAFVRWNGPKPELVITDLEILKEVMTDKSGAFPKDDVEGYFKILLGDGLVLSKGEKWVKMRKLANHVFHANSLMDMAPTMVESVDIMLKRWKQYEEKELEVYEEFRLLTSDIISRTAFGSSYIEGKDIFQMLKKLTMITARNAYKMRLPIFKIHDDAESKLIDRMMRESIMDIVKKREKEARGEVENFGVDFLGSLMKANHSNVDHGYKVTLEDIIDEFKTFYIAGHETTTGLLSWSIFLLAVHTDYQEKAREESFKLFDKNNPSSDGLSRMKMITMIINETLRLFSPVVSLIRKSKHEEDLIVVELQKYHIDLYTT</sequence>
<keyword evidence="2" id="KW-1185">Reference proteome</keyword>
<evidence type="ECO:0000313" key="2">
    <source>
        <dbReference type="Proteomes" id="UP001055811"/>
    </source>
</evidence>
<dbReference type="EMBL" id="CM042011">
    <property type="protein sequence ID" value="KAI3764075.1"/>
    <property type="molecule type" value="Genomic_DNA"/>
</dbReference>
<gene>
    <name evidence="1" type="ORF">L2E82_14075</name>
</gene>
<evidence type="ECO:0000313" key="1">
    <source>
        <dbReference type="EMBL" id="KAI3764075.1"/>
    </source>
</evidence>
<protein>
    <submittedName>
        <fullName evidence="1">Uncharacterized protein</fullName>
    </submittedName>
</protein>
<reference evidence="2" key="1">
    <citation type="journal article" date="2022" name="Mol. Ecol. Resour.">
        <title>The genomes of chicory, endive, great burdock and yacon provide insights into Asteraceae palaeo-polyploidization history and plant inulin production.</title>
        <authorList>
            <person name="Fan W."/>
            <person name="Wang S."/>
            <person name="Wang H."/>
            <person name="Wang A."/>
            <person name="Jiang F."/>
            <person name="Liu H."/>
            <person name="Zhao H."/>
            <person name="Xu D."/>
            <person name="Zhang Y."/>
        </authorList>
    </citation>
    <scope>NUCLEOTIDE SEQUENCE [LARGE SCALE GENOMIC DNA]</scope>
    <source>
        <strain evidence="2">cv. Punajuju</strain>
    </source>
</reference>
<comment type="caution">
    <text evidence="1">The sequence shown here is derived from an EMBL/GenBank/DDBJ whole genome shotgun (WGS) entry which is preliminary data.</text>
</comment>
<proteinExistence type="predicted"/>
<dbReference type="Proteomes" id="UP001055811">
    <property type="component" value="Linkage Group LG03"/>
</dbReference>
<reference evidence="1 2" key="2">
    <citation type="journal article" date="2022" name="Mol. Ecol. Resour.">
        <title>The genomes of chicory, endive, great burdock and yacon provide insights into Asteraceae paleo-polyploidization history and plant inulin production.</title>
        <authorList>
            <person name="Fan W."/>
            <person name="Wang S."/>
            <person name="Wang H."/>
            <person name="Wang A."/>
            <person name="Jiang F."/>
            <person name="Liu H."/>
            <person name="Zhao H."/>
            <person name="Xu D."/>
            <person name="Zhang Y."/>
        </authorList>
    </citation>
    <scope>NUCLEOTIDE SEQUENCE [LARGE SCALE GENOMIC DNA]</scope>
    <source>
        <strain evidence="2">cv. Punajuju</strain>
        <tissue evidence="1">Leaves</tissue>
    </source>
</reference>
<name>A0ACB9EZL0_CICIN</name>